<dbReference type="SMART" id="SM00710">
    <property type="entry name" value="PbH1"/>
    <property type="match status" value="9"/>
</dbReference>
<evidence type="ECO:0000256" key="2">
    <source>
        <dbReference type="ARBA" id="ARBA00022525"/>
    </source>
</evidence>
<dbReference type="GO" id="GO:0016837">
    <property type="term" value="F:carbon-oxygen lyase activity, acting on polysaccharides"/>
    <property type="evidence" value="ECO:0007669"/>
    <property type="project" value="TreeGrafter"/>
</dbReference>
<dbReference type="Proteomes" id="UP000323653">
    <property type="component" value="Chromosome"/>
</dbReference>
<sequence length="536" mass="58395">MIDCLIKKNVDFNLMFKIMKKEIKFYDTLCVPIIVFLLLTITSCKEQIIEPNVAMSSVTEYYVSVSGNDYSSGTQTQPFRTINHALSVAGPGATIFVRQGTYVEKVNFTSSGTSGLPITLKSFPNEKATISGCGLSVTGHEALMRLSSISWINIEDLEICDLRTSSGGNMVDGILINGASSNITIKNCHIHNIENNASPSVGREGHAINVIGNSTLPITSISIENNIIHDNNTGTSENLTINGYVSDFVVSGNQIYNGENIAICIAGGYLGNSNPLYNYARNGVIKENNIWNIDGRTGPVPTLQSIAGTIGIYIDGARYITVEKNRVRDSDRGIGLVSENNDFPTQYCIVRNNFIFCNRAEGILMGGYSGYTGGGTIGCIITNNTLYENARELGYYGEEVGEIRLNTNCSYNEIHNNIIYARYDRGMFVRKNDSTGIFNGINYNLYYTTGSSTKWLWNGAVCNTFASWKGSSGGDSNSLFQNPQFLSLSPFSLNLSSSSPAINIGYNGHGASAGLFDIDNQARYNGIIDIGADEFY</sequence>
<evidence type="ECO:0000256" key="1">
    <source>
        <dbReference type="ARBA" id="ARBA00004613"/>
    </source>
</evidence>
<accession>A0A5C0VGP9</accession>
<dbReference type="InterPro" id="IPR012334">
    <property type="entry name" value="Pectin_lyas_fold"/>
</dbReference>
<dbReference type="InterPro" id="IPR011050">
    <property type="entry name" value="Pectin_lyase_fold/virulence"/>
</dbReference>
<keyword evidence="3" id="KW-0732">Signal</keyword>
<evidence type="ECO:0000256" key="3">
    <source>
        <dbReference type="ARBA" id="ARBA00022729"/>
    </source>
</evidence>
<keyword evidence="6" id="KW-1185">Reference proteome</keyword>
<name>A0A5C0VGP9_9SPHI</name>
<dbReference type="InterPro" id="IPR039448">
    <property type="entry name" value="Beta_helix"/>
</dbReference>
<proteinExistence type="predicted"/>
<dbReference type="InterPro" id="IPR052052">
    <property type="entry name" value="Polysaccharide_Lyase_9"/>
</dbReference>
<dbReference type="EMBL" id="CP043329">
    <property type="protein sequence ID" value="QEK51072.1"/>
    <property type="molecule type" value="Genomic_DNA"/>
</dbReference>
<dbReference type="InterPro" id="IPR006626">
    <property type="entry name" value="PbH1"/>
</dbReference>
<dbReference type="Gene3D" id="2.160.20.10">
    <property type="entry name" value="Single-stranded right-handed beta-helix, Pectin lyase-like"/>
    <property type="match status" value="1"/>
</dbReference>
<evidence type="ECO:0000313" key="5">
    <source>
        <dbReference type="EMBL" id="QEK51072.1"/>
    </source>
</evidence>
<dbReference type="GO" id="GO:0005576">
    <property type="term" value="C:extracellular region"/>
    <property type="evidence" value="ECO:0007669"/>
    <property type="project" value="UniProtKB-SubCell"/>
</dbReference>
<feature type="domain" description="Right handed beta helix" evidence="4">
    <location>
        <begin position="173"/>
        <end position="384"/>
    </location>
</feature>
<dbReference type="SUPFAM" id="SSF51126">
    <property type="entry name" value="Pectin lyase-like"/>
    <property type="match status" value="1"/>
</dbReference>
<dbReference type="PANTHER" id="PTHR40088">
    <property type="entry name" value="PECTATE LYASE (EUROFUNG)"/>
    <property type="match status" value="1"/>
</dbReference>
<dbReference type="PANTHER" id="PTHR40088:SF2">
    <property type="entry name" value="SECRETED SUGAR HYDROLASE"/>
    <property type="match status" value="1"/>
</dbReference>
<gene>
    <name evidence="5" type="ORF">FYC62_04825</name>
</gene>
<dbReference type="Pfam" id="PF13229">
    <property type="entry name" value="Beta_helix"/>
    <property type="match status" value="1"/>
</dbReference>
<organism evidence="5 6">
    <name type="scientific">Pedobacter aquae</name>
    <dbReference type="NCBI Taxonomy" id="2605747"/>
    <lineage>
        <taxon>Bacteria</taxon>
        <taxon>Pseudomonadati</taxon>
        <taxon>Bacteroidota</taxon>
        <taxon>Sphingobacteriia</taxon>
        <taxon>Sphingobacteriales</taxon>
        <taxon>Sphingobacteriaceae</taxon>
        <taxon>Pedobacter</taxon>
    </lineage>
</organism>
<protein>
    <submittedName>
        <fullName evidence="5">DUF1565 domain-containing protein</fullName>
    </submittedName>
</protein>
<keyword evidence="2" id="KW-0964">Secreted</keyword>
<comment type="subcellular location">
    <subcellularLocation>
        <location evidence="1">Secreted</location>
    </subcellularLocation>
</comment>
<evidence type="ECO:0000259" key="4">
    <source>
        <dbReference type="Pfam" id="PF13229"/>
    </source>
</evidence>
<dbReference type="AlphaFoldDB" id="A0A5C0VGP9"/>
<dbReference type="KEGG" id="pej:FYC62_04825"/>
<reference evidence="5 6" key="1">
    <citation type="submission" date="2019-08" db="EMBL/GenBank/DDBJ databases">
        <title>Pedobacter sp. nov., isolated from Han river, South Korea.</title>
        <authorList>
            <person name="Lee D.-H."/>
            <person name="Kim Y.-S."/>
            <person name="Hwang E.-M."/>
            <person name="Le Tran T.C."/>
            <person name="Cha C.-J."/>
        </authorList>
    </citation>
    <scope>NUCLEOTIDE SEQUENCE [LARGE SCALE GENOMIC DNA]</scope>
    <source>
        <strain evidence="5 6">CJ43</strain>
    </source>
</reference>
<evidence type="ECO:0000313" key="6">
    <source>
        <dbReference type="Proteomes" id="UP000323653"/>
    </source>
</evidence>